<dbReference type="EMBL" id="JACHMI010000002">
    <property type="protein sequence ID" value="MBB6557248.1"/>
    <property type="molecule type" value="Genomic_DNA"/>
</dbReference>
<comment type="caution">
    <text evidence="1">The sequence shown here is derived from an EMBL/GenBank/DDBJ whole genome shotgun (WGS) entry which is preliminary data.</text>
</comment>
<dbReference type="Proteomes" id="UP000565579">
    <property type="component" value="Unassembled WGS sequence"/>
</dbReference>
<proteinExistence type="predicted"/>
<gene>
    <name evidence="1" type="ORF">HD593_012138</name>
</gene>
<evidence type="ECO:0000313" key="1">
    <source>
        <dbReference type="EMBL" id="MBB6557248.1"/>
    </source>
</evidence>
<dbReference type="RefSeq" id="WP_185112834.1">
    <property type="nucleotide sequence ID" value="NZ_BAAAXY010000038.1"/>
</dbReference>
<accession>A0A7X0U6U3</accession>
<sequence>MTGTTAPGVRMHSDPHITPEIAAHVLFHLGRGGWPGSTFVQKLLAAFEAADAPNRLQLAAGFAGYAAAFELAKSTDGVVVLQAHAAADQ</sequence>
<dbReference type="AlphaFoldDB" id="A0A7X0U6U3"/>
<reference evidence="1 2" key="1">
    <citation type="submission" date="2020-08" db="EMBL/GenBank/DDBJ databases">
        <title>Sequencing the genomes of 1000 actinobacteria strains.</title>
        <authorList>
            <person name="Klenk H.-P."/>
        </authorList>
    </citation>
    <scope>NUCLEOTIDE SEQUENCE [LARGE SCALE GENOMIC DNA]</scope>
    <source>
        <strain evidence="1 2">DSM 43768</strain>
    </source>
</reference>
<protein>
    <submittedName>
        <fullName evidence="1">Uncharacterized protein</fullName>
    </submittedName>
</protein>
<evidence type="ECO:0000313" key="2">
    <source>
        <dbReference type="Proteomes" id="UP000565579"/>
    </source>
</evidence>
<keyword evidence="2" id="KW-1185">Reference proteome</keyword>
<organism evidence="1 2">
    <name type="scientific">Nonomuraea rubra</name>
    <dbReference type="NCBI Taxonomy" id="46180"/>
    <lineage>
        <taxon>Bacteria</taxon>
        <taxon>Bacillati</taxon>
        <taxon>Actinomycetota</taxon>
        <taxon>Actinomycetes</taxon>
        <taxon>Streptosporangiales</taxon>
        <taxon>Streptosporangiaceae</taxon>
        <taxon>Nonomuraea</taxon>
    </lineage>
</organism>
<name>A0A7X0U6U3_9ACTN</name>